<feature type="active site" description="Nucleophile" evidence="3">
    <location>
        <position position="274"/>
    </location>
</feature>
<dbReference type="GO" id="GO:0006525">
    <property type="term" value="P:arginine metabolic process"/>
    <property type="evidence" value="ECO:0007669"/>
    <property type="project" value="TreeGrafter"/>
</dbReference>
<evidence type="ECO:0000256" key="3">
    <source>
        <dbReference type="PIRSR" id="PIRSR633199-1"/>
    </source>
</evidence>
<dbReference type="AlphaFoldDB" id="A0A838A0M6"/>
<sequence>MPVSYAREPVPTTRHFLMCPPRYFAVRYVINPWMNPDRPVDAGRAMEQWSRIRAHYIALGHKVEEIEPQPGLPDMVFAANAATVLGGTVLGARFRNAERAPEAEHYRRWFLANGYRDIVMPTAINEAEGDFVWTGRELLAGTGFRTEPRAHTEAQEILGAPVVSLQLVDPHYYHLDTALFVLSPADESRQAVIAYYPDAFSAESRGTLERMFPDAVLAGRADAEAFGLNAMSDGRTVILPSEAEGLAASVAARGYEPVGVDISELRKAGGGPKCCTLELREG</sequence>
<dbReference type="GO" id="GO:0016740">
    <property type="term" value="F:transferase activity"/>
    <property type="evidence" value="ECO:0007669"/>
    <property type="project" value="UniProtKB-KW"/>
</dbReference>
<dbReference type="PANTHER" id="PTHR12737">
    <property type="entry name" value="DIMETHYLARGININE DIMETHYLAMINOHYDROLASE"/>
    <property type="match status" value="1"/>
</dbReference>
<feature type="active site" description="Proton donor" evidence="3">
    <location>
        <position position="174"/>
    </location>
</feature>
<keyword evidence="5" id="KW-1185">Reference proteome</keyword>
<keyword evidence="4" id="KW-0808">Transferase</keyword>
<dbReference type="SUPFAM" id="SSF55909">
    <property type="entry name" value="Pentein"/>
    <property type="match status" value="1"/>
</dbReference>
<dbReference type="NCBIfam" id="NF045659">
    <property type="entry name" value="DiMArgaseDdahMtb"/>
    <property type="match status" value="1"/>
</dbReference>
<evidence type="ECO:0000313" key="4">
    <source>
        <dbReference type="EMBL" id="MBA0124653.1"/>
    </source>
</evidence>
<dbReference type="InterPro" id="IPR033199">
    <property type="entry name" value="DDAH-like"/>
</dbReference>
<evidence type="ECO:0000313" key="5">
    <source>
        <dbReference type="Proteomes" id="UP000582974"/>
    </source>
</evidence>
<dbReference type="GO" id="GO:0000052">
    <property type="term" value="P:citrulline metabolic process"/>
    <property type="evidence" value="ECO:0007669"/>
    <property type="project" value="TreeGrafter"/>
</dbReference>
<dbReference type="GO" id="GO:0016597">
    <property type="term" value="F:amino acid binding"/>
    <property type="evidence" value="ECO:0007669"/>
    <property type="project" value="TreeGrafter"/>
</dbReference>
<dbReference type="GO" id="GO:0016403">
    <property type="term" value="F:dimethylargininase activity"/>
    <property type="evidence" value="ECO:0007669"/>
    <property type="project" value="TreeGrafter"/>
</dbReference>
<accession>A0A838A0M6</accession>
<name>A0A838A0M6_9PSEU</name>
<dbReference type="GO" id="GO:0045429">
    <property type="term" value="P:positive regulation of nitric oxide biosynthetic process"/>
    <property type="evidence" value="ECO:0007669"/>
    <property type="project" value="TreeGrafter"/>
</dbReference>
<gene>
    <name evidence="4" type="ORF">H0B56_03765</name>
</gene>
<dbReference type="EMBL" id="JACCKD010000001">
    <property type="protein sequence ID" value="MBA0124653.1"/>
    <property type="molecule type" value="Genomic_DNA"/>
</dbReference>
<comment type="similarity">
    <text evidence="1">Belongs to the DDAH family.</text>
</comment>
<proteinExistence type="inferred from homology"/>
<protein>
    <submittedName>
        <fullName evidence="4">Amidinotransferase</fullName>
    </submittedName>
</protein>
<reference evidence="4 5" key="1">
    <citation type="submission" date="2020-07" db="EMBL/GenBank/DDBJ databases">
        <title>Genome of Haloechinothrix sp.</title>
        <authorList>
            <person name="Tang S.-K."/>
            <person name="Yang L."/>
            <person name="Zhu W.-Y."/>
        </authorList>
    </citation>
    <scope>NUCLEOTIDE SEQUENCE [LARGE SCALE GENOMIC DNA]</scope>
    <source>
        <strain evidence="4 5">YIM 98757</strain>
    </source>
</reference>
<comment type="caution">
    <text evidence="4">The sequence shown here is derived from an EMBL/GenBank/DDBJ whole genome shotgun (WGS) entry which is preliminary data.</text>
</comment>
<dbReference type="PANTHER" id="PTHR12737:SF9">
    <property type="entry name" value="DIMETHYLARGININASE"/>
    <property type="match status" value="1"/>
</dbReference>
<evidence type="ECO:0000256" key="2">
    <source>
        <dbReference type="ARBA" id="ARBA00022801"/>
    </source>
</evidence>
<evidence type="ECO:0000256" key="1">
    <source>
        <dbReference type="ARBA" id="ARBA00008532"/>
    </source>
</evidence>
<keyword evidence="2" id="KW-0378">Hydrolase</keyword>
<dbReference type="Gene3D" id="3.75.10.10">
    <property type="entry name" value="L-arginine/glycine Amidinotransferase, Chain A"/>
    <property type="match status" value="1"/>
</dbReference>
<dbReference type="Proteomes" id="UP000582974">
    <property type="component" value="Unassembled WGS sequence"/>
</dbReference>
<organism evidence="4 5">
    <name type="scientific">Haloechinothrix aidingensis</name>
    <dbReference type="NCBI Taxonomy" id="2752311"/>
    <lineage>
        <taxon>Bacteria</taxon>
        <taxon>Bacillati</taxon>
        <taxon>Actinomycetota</taxon>
        <taxon>Actinomycetes</taxon>
        <taxon>Pseudonocardiales</taxon>
        <taxon>Pseudonocardiaceae</taxon>
        <taxon>Haloechinothrix</taxon>
    </lineage>
</organism>